<sequence>METVRGRQYNEIYSVGGVPASKILAGYGEALPELSVSFDRHGRGTAVNVDLYGYDPSQDVAVVQIREFEREGSRRRQYTRIRKDYALVGRTESGGMFRHPVGAMAVRANASGDAAATVRAAQRWMFGVSEIQLARSVRQGDVLLTPERSSPKGEVTELGTGIVVGESHAVQASRIVRDGKGVVWALDPIIRHAKGQHAAICGDAVDQWHTVRLAKEAPTWSFTGGRLKD</sequence>
<dbReference type="RefSeq" id="WP_163674599.1">
    <property type="nucleotide sequence ID" value="NZ_JAAIYP010000008.1"/>
</dbReference>
<dbReference type="EMBL" id="JAAIYP010000008">
    <property type="protein sequence ID" value="NFV79001.1"/>
    <property type="molecule type" value="Genomic_DNA"/>
</dbReference>
<evidence type="ECO:0000313" key="1">
    <source>
        <dbReference type="EMBL" id="NFV79001.1"/>
    </source>
</evidence>
<organism evidence="1 2">
    <name type="scientific">Magnetospirillum aberrantis SpK</name>
    <dbReference type="NCBI Taxonomy" id="908842"/>
    <lineage>
        <taxon>Bacteria</taxon>
        <taxon>Pseudomonadati</taxon>
        <taxon>Pseudomonadota</taxon>
        <taxon>Alphaproteobacteria</taxon>
        <taxon>Rhodospirillales</taxon>
        <taxon>Rhodospirillaceae</taxon>
        <taxon>Magnetospirillum</taxon>
    </lineage>
</organism>
<proteinExistence type="predicted"/>
<reference evidence="1 2" key="1">
    <citation type="submission" date="2020-02" db="EMBL/GenBank/DDBJ databases">
        <authorList>
            <person name="Dziuba M."/>
            <person name="Kuznetsov B."/>
            <person name="Mardanov A."/>
            <person name="Ravin N."/>
            <person name="Grouzdev D."/>
        </authorList>
    </citation>
    <scope>NUCLEOTIDE SEQUENCE [LARGE SCALE GENOMIC DNA]</scope>
    <source>
        <strain evidence="1 2">SpK</strain>
    </source>
</reference>
<accession>A0A7C9QSC4</accession>
<keyword evidence="2" id="KW-1185">Reference proteome</keyword>
<protein>
    <submittedName>
        <fullName evidence="1">Uncharacterized protein</fullName>
    </submittedName>
</protein>
<dbReference type="AlphaFoldDB" id="A0A7C9QSC4"/>
<dbReference type="Proteomes" id="UP000480684">
    <property type="component" value="Unassembled WGS sequence"/>
</dbReference>
<gene>
    <name evidence="1" type="ORF">G4223_02585</name>
</gene>
<evidence type="ECO:0000313" key="2">
    <source>
        <dbReference type="Proteomes" id="UP000480684"/>
    </source>
</evidence>
<comment type="caution">
    <text evidence="1">The sequence shown here is derived from an EMBL/GenBank/DDBJ whole genome shotgun (WGS) entry which is preliminary data.</text>
</comment>
<name>A0A7C9QSC4_9PROT</name>